<comment type="similarity">
    <text evidence="1">Belongs to the universal stress protein A family.</text>
</comment>
<reference evidence="5 6" key="1">
    <citation type="submission" date="2022-01" db="EMBL/GenBank/DDBJ databases">
        <title>Desulfofustis limnae sp. nov., a novel mesophilic sulfate-reducing bacterium isolated from marsh soil.</title>
        <authorList>
            <person name="Watanabe M."/>
            <person name="Takahashi A."/>
            <person name="Kojima H."/>
            <person name="Fukui M."/>
        </authorList>
    </citation>
    <scope>NUCLEOTIDE SEQUENCE [LARGE SCALE GENOMIC DNA]</scope>
    <source>
        <strain evidence="5 6">PPLL</strain>
    </source>
</reference>
<evidence type="ECO:0000313" key="6">
    <source>
        <dbReference type="Proteomes" id="UP000830055"/>
    </source>
</evidence>
<dbReference type="Pfam" id="PF00582">
    <property type="entry name" value="Usp"/>
    <property type="match status" value="1"/>
</dbReference>
<dbReference type="PRINTS" id="PR01438">
    <property type="entry name" value="UNVRSLSTRESS"/>
</dbReference>
<evidence type="ECO:0000259" key="4">
    <source>
        <dbReference type="Pfam" id="PF00582"/>
    </source>
</evidence>
<dbReference type="SUPFAM" id="SSF52402">
    <property type="entry name" value="Adenine nucleotide alpha hydrolases-like"/>
    <property type="match status" value="1"/>
</dbReference>
<evidence type="ECO:0000256" key="2">
    <source>
        <dbReference type="ARBA" id="ARBA00022741"/>
    </source>
</evidence>
<dbReference type="InterPro" id="IPR014729">
    <property type="entry name" value="Rossmann-like_a/b/a_fold"/>
</dbReference>
<protein>
    <submittedName>
        <fullName evidence="5">Universal stress protein A</fullName>
    </submittedName>
</protein>
<keyword evidence="2" id="KW-0547">Nucleotide-binding</keyword>
<keyword evidence="3" id="KW-0067">ATP-binding</keyword>
<evidence type="ECO:0000256" key="3">
    <source>
        <dbReference type="ARBA" id="ARBA00022840"/>
    </source>
</evidence>
<accession>A0ABM7W896</accession>
<dbReference type="EMBL" id="AP025516">
    <property type="protein sequence ID" value="BDD87193.1"/>
    <property type="molecule type" value="Genomic_DNA"/>
</dbReference>
<name>A0ABM7W896_9BACT</name>
<dbReference type="PANTHER" id="PTHR46268">
    <property type="entry name" value="STRESS RESPONSE PROTEIN NHAX"/>
    <property type="match status" value="1"/>
</dbReference>
<dbReference type="PANTHER" id="PTHR46268:SF27">
    <property type="entry name" value="UNIVERSAL STRESS PROTEIN RV2623"/>
    <property type="match status" value="1"/>
</dbReference>
<dbReference type="CDD" id="cd00293">
    <property type="entry name" value="USP-like"/>
    <property type="match status" value="1"/>
</dbReference>
<organism evidence="5 6">
    <name type="scientific">Desulfofustis limnaeus</name>
    <dbReference type="NCBI Taxonomy" id="2740163"/>
    <lineage>
        <taxon>Bacteria</taxon>
        <taxon>Pseudomonadati</taxon>
        <taxon>Thermodesulfobacteriota</taxon>
        <taxon>Desulfobulbia</taxon>
        <taxon>Desulfobulbales</taxon>
        <taxon>Desulfocapsaceae</taxon>
        <taxon>Desulfofustis</taxon>
    </lineage>
</organism>
<feature type="domain" description="UspA" evidence="4">
    <location>
        <begin position="5"/>
        <end position="159"/>
    </location>
</feature>
<dbReference type="InterPro" id="IPR006015">
    <property type="entry name" value="Universal_stress_UspA"/>
</dbReference>
<keyword evidence="6" id="KW-1185">Reference proteome</keyword>
<gene>
    <name evidence="5" type="ORF">DPPLL_15580</name>
</gene>
<evidence type="ECO:0000313" key="5">
    <source>
        <dbReference type="EMBL" id="BDD87193.1"/>
    </source>
</evidence>
<dbReference type="Proteomes" id="UP000830055">
    <property type="component" value="Chromosome"/>
</dbReference>
<evidence type="ECO:0000256" key="1">
    <source>
        <dbReference type="ARBA" id="ARBA00008791"/>
    </source>
</evidence>
<dbReference type="Gene3D" id="3.40.50.620">
    <property type="entry name" value="HUPs"/>
    <property type="match status" value="1"/>
</dbReference>
<dbReference type="InterPro" id="IPR006016">
    <property type="entry name" value="UspA"/>
</dbReference>
<proteinExistence type="inferred from homology"/>
<sequence>MLPEFKTILYASDLGEHTRPVFRTAQSLARKYEANIIMVHVVEPMTATVQAVVETYLTEVDAKKVFQDNMRSVLQTMKARLKKFCDEELKSQNLQEIRVKEMLVISGRPSEEIIKAAQKHKADLIVMGKSTRRIFGTDIVGSTARRVPRYSTIPVVIVPNN</sequence>
<dbReference type="RefSeq" id="WP_284154228.1">
    <property type="nucleotide sequence ID" value="NZ_AP025516.1"/>
</dbReference>